<dbReference type="AlphaFoldDB" id="A0A0L8HTD7"/>
<protein>
    <submittedName>
        <fullName evidence="1">Uncharacterized protein</fullName>
    </submittedName>
</protein>
<evidence type="ECO:0000313" key="1">
    <source>
        <dbReference type="EMBL" id="KOF92015.1"/>
    </source>
</evidence>
<dbReference type="EMBL" id="KQ417425">
    <property type="protein sequence ID" value="KOF92015.1"/>
    <property type="molecule type" value="Genomic_DNA"/>
</dbReference>
<sequence length="74" mass="8837">MYPTGDANKLCCIPLGRLAEKRRVVQFNYYIYYSITYKEHTHRKFDVNKTRVMSAIYINDILLLQSIRTTTMKQ</sequence>
<name>A0A0L8HTD7_OCTBM</name>
<accession>A0A0L8HTD7</accession>
<organism evidence="1">
    <name type="scientific">Octopus bimaculoides</name>
    <name type="common">California two-spotted octopus</name>
    <dbReference type="NCBI Taxonomy" id="37653"/>
    <lineage>
        <taxon>Eukaryota</taxon>
        <taxon>Metazoa</taxon>
        <taxon>Spiralia</taxon>
        <taxon>Lophotrochozoa</taxon>
        <taxon>Mollusca</taxon>
        <taxon>Cephalopoda</taxon>
        <taxon>Coleoidea</taxon>
        <taxon>Octopodiformes</taxon>
        <taxon>Octopoda</taxon>
        <taxon>Incirrata</taxon>
        <taxon>Octopodidae</taxon>
        <taxon>Octopus</taxon>
    </lineage>
</organism>
<proteinExistence type="predicted"/>
<gene>
    <name evidence="1" type="ORF">OCBIM_22007558mg</name>
</gene>
<reference evidence="1" key="1">
    <citation type="submission" date="2015-07" db="EMBL/GenBank/DDBJ databases">
        <title>MeaNS - Measles Nucleotide Surveillance Program.</title>
        <authorList>
            <person name="Tran T."/>
            <person name="Druce J."/>
        </authorList>
    </citation>
    <scope>NUCLEOTIDE SEQUENCE</scope>
    <source>
        <strain evidence="1">UCB-OBI-ISO-001</strain>
        <tissue evidence="1">Gonad</tissue>
    </source>
</reference>